<reference evidence="2 3" key="1">
    <citation type="journal article" date="2019" name="Fungal Biol. Biotechnol.">
        <title>Draft genome sequence of fastidious pathogen Ceratobasidium theobromae, which causes vascular-streak dieback in Theobroma cacao.</title>
        <authorList>
            <person name="Ali S.S."/>
            <person name="Asman A."/>
            <person name="Shao J."/>
            <person name="Firmansyah A.P."/>
            <person name="Susilo A.W."/>
            <person name="Rosmana A."/>
            <person name="McMahon P."/>
            <person name="Junaid M."/>
            <person name="Guest D."/>
            <person name="Kheng T.Y."/>
            <person name="Meinhardt L.W."/>
            <person name="Bailey B.A."/>
        </authorList>
    </citation>
    <scope>NUCLEOTIDE SEQUENCE [LARGE SCALE GENOMIC DNA]</scope>
    <source>
        <strain evidence="2 3">CT2</strain>
    </source>
</reference>
<dbReference type="OrthoDB" id="3216222at2759"/>
<sequence>MNLTGELRTPHYPHRCYPDHWGPFELHSIFPISSKLRALDAQYYQICVEIPQTGVTYYLGFDDFAYRWPADGGLSPQAEKRRETIRDMAQFRALIQIKMVKHLSLEGVERLRDAGADVSDAACSEGLWVAVYGKYKNLPEFKPDSKVDKMILVTYIHQFERGTDERRLCLRSIDQRTAVRCMLYFERIKLRTFMINVSKEDNQRTPIEERDIEWFIKQYMKRYRFCTGVLPEKEDNYRNARKHTSEVRHMFVCHAEWMLRHADFPKGQDRVISESVLVRWAASAPAWRELAAKEGCVGWGVWDYVWDKVDPLEWYNKEKTRLRHFMNRIRRDAELAQYEDTRSDYESDRDRWKGQNRRSTKKKSPNKGKGRAKSEDEYAHAWITRPSSIEEDDYTSWDDEAASRAKRSRIDAYSSPSLGGSQRAGPSSPHRPSRSDLSIGGRHKSRDIGCPPQYDRTLGLNSSPSLGGQELSYPQPPTSARYFAPNSAGAGPSYPQNGEKSSSPRNRIAHANRSTGVPGLSRWAGGGLARSTSSYSGVGLGGSSVTNPSGEVNTTSPESHQPRNRSTTGASSVRFASSVSRQIETSRLSQLSVPREVEIIVLSSDDDDIMVPVKKEPVQLNQPRSRSIDRRSVIEILDTTSEEDELQEDELQEDELQEDDGGPGSQEESSVAEARASSELRRSTSQRLAISETPPRSRPQRTGRLDSHPLNTLSEEEISDSQESMNSSDSESKYGRKDRRASPTPDVLERRKIMELNRRILEFAPMIYYFPTQPTTWSPWKCNCPPLTLSFTANNISLARKYTCVFTVDLLRPTIDMQRLLAQSNHPTDAEFLKHLTTKPSVFTGPRDELARAIFTRVVELHREEHFEHWNVKQVIKEAENGLPRRVHFESR</sequence>
<feature type="compositionally biased region" description="Basic residues" evidence="1">
    <location>
        <begin position="354"/>
        <end position="371"/>
    </location>
</feature>
<dbReference type="Proteomes" id="UP000383932">
    <property type="component" value="Unassembled WGS sequence"/>
</dbReference>
<feature type="region of interest" description="Disordered" evidence="1">
    <location>
        <begin position="344"/>
        <end position="379"/>
    </location>
</feature>
<accession>A0A5N5Q9P3</accession>
<feature type="compositionally biased region" description="Polar residues" evidence="1">
    <location>
        <begin position="494"/>
        <end position="505"/>
    </location>
</feature>
<feature type="compositionally biased region" description="Polar residues" evidence="1">
    <location>
        <begin position="547"/>
        <end position="569"/>
    </location>
</feature>
<feature type="compositionally biased region" description="Basic and acidic residues" evidence="1">
    <location>
        <begin position="344"/>
        <end position="353"/>
    </location>
</feature>
<feature type="region of interest" description="Disordered" evidence="1">
    <location>
        <begin position="638"/>
        <end position="746"/>
    </location>
</feature>
<dbReference type="AlphaFoldDB" id="A0A5N5Q9P3"/>
<keyword evidence="3" id="KW-1185">Reference proteome</keyword>
<protein>
    <submittedName>
        <fullName evidence="2">Uncharacterized protein</fullName>
    </submittedName>
</protein>
<evidence type="ECO:0000313" key="3">
    <source>
        <dbReference type="Proteomes" id="UP000383932"/>
    </source>
</evidence>
<evidence type="ECO:0000313" key="2">
    <source>
        <dbReference type="EMBL" id="KAB5588151.1"/>
    </source>
</evidence>
<comment type="caution">
    <text evidence="2">The sequence shown here is derived from an EMBL/GenBank/DDBJ whole genome shotgun (WGS) entry which is preliminary data.</text>
</comment>
<evidence type="ECO:0000256" key="1">
    <source>
        <dbReference type="SAM" id="MobiDB-lite"/>
    </source>
</evidence>
<feature type="compositionally biased region" description="Acidic residues" evidence="1">
    <location>
        <begin position="640"/>
        <end position="661"/>
    </location>
</feature>
<gene>
    <name evidence="2" type="ORF">CTheo_8409</name>
</gene>
<feature type="region of interest" description="Disordered" evidence="1">
    <location>
        <begin position="406"/>
        <end position="575"/>
    </location>
</feature>
<feature type="compositionally biased region" description="Low complexity" evidence="1">
    <location>
        <begin position="665"/>
        <end position="675"/>
    </location>
</feature>
<organism evidence="2 3">
    <name type="scientific">Ceratobasidium theobromae</name>
    <dbReference type="NCBI Taxonomy" id="1582974"/>
    <lineage>
        <taxon>Eukaryota</taxon>
        <taxon>Fungi</taxon>
        <taxon>Dikarya</taxon>
        <taxon>Basidiomycota</taxon>
        <taxon>Agaricomycotina</taxon>
        <taxon>Agaricomycetes</taxon>
        <taxon>Cantharellales</taxon>
        <taxon>Ceratobasidiaceae</taxon>
        <taxon>Ceratobasidium</taxon>
    </lineage>
</organism>
<proteinExistence type="predicted"/>
<name>A0A5N5Q9P3_9AGAM</name>
<dbReference type="EMBL" id="SSOP01000549">
    <property type="protein sequence ID" value="KAB5588151.1"/>
    <property type="molecule type" value="Genomic_DNA"/>
</dbReference>